<name>A0A1X0N8M6_9PSED</name>
<dbReference type="EMBL" id="MUIO01000021">
    <property type="protein sequence ID" value="ORC60243.1"/>
    <property type="molecule type" value="Genomic_DNA"/>
</dbReference>
<organism evidence="2 3">
    <name type="scientific">Pseudomonas floridensis</name>
    <dbReference type="NCBI Taxonomy" id="1958950"/>
    <lineage>
        <taxon>Bacteria</taxon>
        <taxon>Pseudomonadati</taxon>
        <taxon>Pseudomonadota</taxon>
        <taxon>Gammaproteobacteria</taxon>
        <taxon>Pseudomonadales</taxon>
        <taxon>Pseudomonadaceae</taxon>
        <taxon>Pseudomonas</taxon>
    </lineage>
</organism>
<comment type="caution">
    <text evidence="2">The sequence shown here is derived from an EMBL/GenBank/DDBJ whole genome shotgun (WGS) entry which is preliminary data.</text>
</comment>
<keyword evidence="3" id="KW-1185">Reference proteome</keyword>
<accession>A0A1X0N8M6</accession>
<reference evidence="3" key="1">
    <citation type="submission" date="2017-02" db="EMBL/GenBank/DDBJ databases">
        <title>Pseudomonas floridae sp. nov., a novel pathogenic bacterial species isolated from tomato.</title>
        <authorList>
            <person name="Timilsina S."/>
            <person name="Vallad G.E."/>
            <person name="Jones J.B."/>
        </authorList>
    </citation>
    <scope>NUCLEOTIDE SEQUENCE [LARGE SCALE GENOMIC DNA]</scope>
    <source>
        <strain evidence="3">GEV388</strain>
    </source>
</reference>
<evidence type="ECO:0000313" key="3">
    <source>
        <dbReference type="Proteomes" id="UP000192815"/>
    </source>
</evidence>
<sequence>MDKTMRLQCRVTPATQELHAHLETIDPDYRGKRLVAMAALYLSMISATEENKNKQADSQQHNTLSKGEKEPISNEPTSRPVASWIRGANV</sequence>
<evidence type="ECO:0000256" key="1">
    <source>
        <dbReference type="SAM" id="MobiDB-lite"/>
    </source>
</evidence>
<protein>
    <submittedName>
        <fullName evidence="2">Uncharacterized protein</fullName>
    </submittedName>
</protein>
<evidence type="ECO:0000313" key="2">
    <source>
        <dbReference type="EMBL" id="ORC60243.1"/>
    </source>
</evidence>
<gene>
    <name evidence="2" type="ORF">BZK31_07985</name>
</gene>
<proteinExistence type="predicted"/>
<dbReference type="STRING" id="1958950.BZK31_07985"/>
<dbReference type="Proteomes" id="UP000192815">
    <property type="component" value="Unassembled WGS sequence"/>
</dbReference>
<dbReference type="AlphaFoldDB" id="A0A1X0N8M6"/>
<feature type="compositionally biased region" description="Polar residues" evidence="1">
    <location>
        <begin position="56"/>
        <end position="65"/>
    </location>
</feature>
<feature type="region of interest" description="Disordered" evidence="1">
    <location>
        <begin position="50"/>
        <end position="90"/>
    </location>
</feature>